<evidence type="ECO:0000256" key="1">
    <source>
        <dbReference type="SAM" id="MobiDB-lite"/>
    </source>
</evidence>
<feature type="compositionally biased region" description="Basic and acidic residues" evidence="1">
    <location>
        <begin position="1"/>
        <end position="22"/>
    </location>
</feature>
<accession>A0A645F965</accession>
<organism evidence="2">
    <name type="scientific">bioreactor metagenome</name>
    <dbReference type="NCBI Taxonomy" id="1076179"/>
    <lineage>
        <taxon>unclassified sequences</taxon>
        <taxon>metagenomes</taxon>
        <taxon>ecological metagenomes</taxon>
    </lineage>
</organism>
<reference evidence="2" key="1">
    <citation type="submission" date="2019-08" db="EMBL/GenBank/DDBJ databases">
        <authorList>
            <person name="Kucharzyk K."/>
            <person name="Murdoch R.W."/>
            <person name="Higgins S."/>
            <person name="Loffler F."/>
        </authorList>
    </citation>
    <scope>NUCLEOTIDE SEQUENCE</scope>
</reference>
<evidence type="ECO:0000313" key="2">
    <source>
        <dbReference type="EMBL" id="MPN10841.1"/>
    </source>
</evidence>
<protein>
    <submittedName>
        <fullName evidence="2">Uncharacterized protein</fullName>
    </submittedName>
</protein>
<name>A0A645F965_9ZZZZ</name>
<comment type="caution">
    <text evidence="2">The sequence shown here is derived from an EMBL/GenBank/DDBJ whole genome shotgun (WGS) entry which is preliminary data.</text>
</comment>
<dbReference type="EMBL" id="VSSQ01057025">
    <property type="protein sequence ID" value="MPN10841.1"/>
    <property type="molecule type" value="Genomic_DNA"/>
</dbReference>
<feature type="region of interest" description="Disordered" evidence="1">
    <location>
        <begin position="1"/>
        <end position="23"/>
    </location>
</feature>
<dbReference type="AlphaFoldDB" id="A0A645F965"/>
<gene>
    <name evidence="2" type="ORF">SDC9_158138</name>
</gene>
<feature type="compositionally biased region" description="Basic residues" evidence="1">
    <location>
        <begin position="65"/>
        <end position="76"/>
    </location>
</feature>
<feature type="region of interest" description="Disordered" evidence="1">
    <location>
        <begin position="57"/>
        <end position="76"/>
    </location>
</feature>
<proteinExistence type="predicted"/>
<sequence>MSKRERENEFYEEKVERSHEESSLSVEDYDNKLEGMKEQIKLLKRIKRRQKKLKELEEEQSLILKKMKKREKSKHK</sequence>